<evidence type="ECO:0000256" key="1">
    <source>
        <dbReference type="SAM" id="MobiDB-lite"/>
    </source>
</evidence>
<reference evidence="3" key="1">
    <citation type="submission" date="2022-11" db="UniProtKB">
        <authorList>
            <consortium name="WormBaseParasite"/>
        </authorList>
    </citation>
    <scope>IDENTIFICATION</scope>
</reference>
<sequence length="117" mass="13971">MKTKNYRPSLRRGDEIAIQADPERESRRMRNRFEDLIRARFGHDGDVSERRQRTGRFSVIQITPLRRQNQQRDDTSNSEDKPVKIKEKFFDPPAIFRQQYVKVAVLKLKIPERECAL</sequence>
<keyword evidence="2" id="KW-1185">Reference proteome</keyword>
<protein>
    <submittedName>
        <fullName evidence="3">Uncharacterized protein</fullName>
    </submittedName>
</protein>
<feature type="region of interest" description="Disordered" evidence="1">
    <location>
        <begin position="64"/>
        <end position="84"/>
    </location>
</feature>
<evidence type="ECO:0000313" key="3">
    <source>
        <dbReference type="WBParaSite" id="PDA_v2.g18845.t1"/>
    </source>
</evidence>
<organism evidence="2 3">
    <name type="scientific">Panagrolaimus davidi</name>
    <dbReference type="NCBI Taxonomy" id="227884"/>
    <lineage>
        <taxon>Eukaryota</taxon>
        <taxon>Metazoa</taxon>
        <taxon>Ecdysozoa</taxon>
        <taxon>Nematoda</taxon>
        <taxon>Chromadorea</taxon>
        <taxon>Rhabditida</taxon>
        <taxon>Tylenchina</taxon>
        <taxon>Panagrolaimomorpha</taxon>
        <taxon>Panagrolaimoidea</taxon>
        <taxon>Panagrolaimidae</taxon>
        <taxon>Panagrolaimus</taxon>
    </lineage>
</organism>
<feature type="compositionally biased region" description="Basic and acidic residues" evidence="1">
    <location>
        <begin position="70"/>
        <end position="84"/>
    </location>
</feature>
<accession>A0A914PRS2</accession>
<name>A0A914PRS2_9BILA</name>
<evidence type="ECO:0000313" key="2">
    <source>
        <dbReference type="Proteomes" id="UP000887578"/>
    </source>
</evidence>
<dbReference type="Proteomes" id="UP000887578">
    <property type="component" value="Unplaced"/>
</dbReference>
<dbReference type="AlphaFoldDB" id="A0A914PRS2"/>
<dbReference type="WBParaSite" id="PDA_v2.g18845.t1">
    <property type="protein sequence ID" value="PDA_v2.g18845.t1"/>
    <property type="gene ID" value="PDA_v2.g18845"/>
</dbReference>
<proteinExistence type="predicted"/>